<protein>
    <submittedName>
        <fullName evidence="2">2OG-Fe(II) oxygenase</fullName>
    </submittedName>
</protein>
<dbReference type="AlphaFoldDB" id="A0A858R9N6"/>
<dbReference type="EMBL" id="CP051775">
    <property type="protein sequence ID" value="QJE74071.1"/>
    <property type="molecule type" value="Genomic_DNA"/>
</dbReference>
<dbReference type="Pfam" id="PF13640">
    <property type="entry name" value="2OG-FeII_Oxy_3"/>
    <property type="match status" value="1"/>
</dbReference>
<sequence>MEGVFRHAAAQQGRIDLVLSNLYRADCPLDLEGFRRAPLATEPFPHLVMPNFVKPAAAAAARAGFPSSGAGGLATAPDPEHLGALDPRFAVLLARLRSPETTAAFAEKFGLPLSHEALLVTLRDRCRPQDGRIHTDSESKLVTALVYLNDGWEPEGGRLRLLRRIDDMEDMIAEVPPLDGTLVAFRRTDNSFHGHKPYDGVRRYVMLNWMVDAGAAHREAMRHGLSSVWKKLTGGLHSF</sequence>
<dbReference type="Proteomes" id="UP000501891">
    <property type="component" value="Chromosome"/>
</dbReference>
<evidence type="ECO:0000313" key="3">
    <source>
        <dbReference type="Proteomes" id="UP000501891"/>
    </source>
</evidence>
<reference evidence="2" key="1">
    <citation type="submission" date="2020-04" db="EMBL/GenBank/DDBJ databases">
        <title>A desert anoxygenic phototrophic bacterium fixes CO2 using RubisCO under aerobic conditions.</title>
        <authorList>
            <person name="Tang K."/>
        </authorList>
    </citation>
    <scope>NUCLEOTIDE SEQUENCE [LARGE SCALE GENOMIC DNA]</scope>
    <source>
        <strain evidence="2">MIMtkB3</strain>
    </source>
</reference>
<dbReference type="InterPro" id="IPR044862">
    <property type="entry name" value="Pro_4_hyd_alph_FE2OG_OXY"/>
</dbReference>
<accession>A0A858R9N6</accession>
<evidence type="ECO:0000259" key="1">
    <source>
        <dbReference type="Pfam" id="PF13640"/>
    </source>
</evidence>
<feature type="domain" description="Prolyl 4-hydroxylase alpha subunit Fe(2+) 2OG dioxygenase" evidence="1">
    <location>
        <begin position="133"/>
        <end position="210"/>
    </location>
</feature>
<organism evidence="2 3">
    <name type="scientific">Aerophototrophica crusticola</name>
    <dbReference type="NCBI Taxonomy" id="1709002"/>
    <lineage>
        <taxon>Bacteria</taxon>
        <taxon>Pseudomonadati</taxon>
        <taxon>Pseudomonadota</taxon>
        <taxon>Alphaproteobacteria</taxon>
        <taxon>Rhodospirillales</taxon>
        <taxon>Rhodospirillaceae</taxon>
        <taxon>Aerophototrophica</taxon>
    </lineage>
</organism>
<evidence type="ECO:0000313" key="2">
    <source>
        <dbReference type="EMBL" id="QJE74071.1"/>
    </source>
</evidence>
<gene>
    <name evidence="2" type="ORF">HHL28_14090</name>
</gene>
<keyword evidence="3" id="KW-1185">Reference proteome</keyword>
<name>A0A858R9N6_9PROT</name>
<dbReference type="KEGG" id="acru:HHL28_14090"/>
<proteinExistence type="predicted"/>
<dbReference type="Gene3D" id="2.60.120.620">
    <property type="entry name" value="q2cbj1_9rhob like domain"/>
    <property type="match status" value="1"/>
</dbReference>